<proteinExistence type="predicted"/>
<dbReference type="Gene3D" id="1.25.10.10">
    <property type="entry name" value="Leucine-rich Repeat Variant"/>
    <property type="match status" value="1"/>
</dbReference>
<keyword evidence="1" id="KW-0175">Coiled coil</keyword>
<feature type="compositionally biased region" description="Basic and acidic residues" evidence="2">
    <location>
        <begin position="473"/>
        <end position="494"/>
    </location>
</feature>
<evidence type="ECO:0000256" key="2">
    <source>
        <dbReference type="SAM" id="MobiDB-lite"/>
    </source>
</evidence>
<dbReference type="RefSeq" id="XP_008907521.1">
    <property type="nucleotide sequence ID" value="XM_008909273.1"/>
</dbReference>
<feature type="region of interest" description="Disordered" evidence="2">
    <location>
        <begin position="1102"/>
        <end position="1137"/>
    </location>
</feature>
<protein>
    <recommendedName>
        <fullName evidence="5">Armadillo-type fold</fullName>
    </recommendedName>
</protein>
<feature type="compositionally biased region" description="Polar residues" evidence="2">
    <location>
        <begin position="428"/>
        <end position="437"/>
    </location>
</feature>
<dbReference type="InterPro" id="IPR016024">
    <property type="entry name" value="ARM-type_fold"/>
</dbReference>
<reference evidence="3 4" key="2">
    <citation type="submission" date="2013-11" db="EMBL/GenBank/DDBJ databases">
        <title>The Genome Sequence of Phytophthora parasitica INRA-310.</title>
        <authorList>
            <consortium name="The Broad Institute Genomics Platform"/>
            <person name="Russ C."/>
            <person name="Tyler B."/>
            <person name="Panabieres F."/>
            <person name="Shan W."/>
            <person name="Tripathy S."/>
            <person name="Grunwald N."/>
            <person name="Machado M."/>
            <person name="Johnson C.S."/>
            <person name="Arredondo F."/>
            <person name="Hong C."/>
            <person name="Coffey M."/>
            <person name="Young S.K."/>
            <person name="Zeng Q."/>
            <person name="Gargeya S."/>
            <person name="Fitzgerald M."/>
            <person name="Abouelleil A."/>
            <person name="Alvarado L."/>
            <person name="Chapman S.B."/>
            <person name="Gainer-Dewar J."/>
            <person name="Goldberg J."/>
            <person name="Griggs A."/>
            <person name="Gujja S."/>
            <person name="Hansen M."/>
            <person name="Howarth C."/>
            <person name="Imamovic A."/>
            <person name="Ireland A."/>
            <person name="Larimer J."/>
            <person name="McCowan C."/>
            <person name="Murphy C."/>
            <person name="Pearson M."/>
            <person name="Poon T.W."/>
            <person name="Priest M."/>
            <person name="Roberts A."/>
            <person name="Saif S."/>
            <person name="Shea T."/>
            <person name="Sykes S."/>
            <person name="Wortman J."/>
            <person name="Nusbaum C."/>
            <person name="Birren B."/>
        </authorList>
    </citation>
    <scope>NUCLEOTIDE SEQUENCE [LARGE SCALE GENOMIC DNA]</scope>
    <source>
        <strain evidence="3 4">INRA-310</strain>
    </source>
</reference>
<dbReference type="GeneID" id="20191829"/>
<feature type="compositionally biased region" description="Basic residues" evidence="2">
    <location>
        <begin position="651"/>
        <end position="662"/>
    </location>
</feature>
<feature type="compositionally biased region" description="Polar residues" evidence="2">
    <location>
        <begin position="18"/>
        <end position="43"/>
    </location>
</feature>
<name>W2Q4F5_PHYN3</name>
<feature type="region of interest" description="Disordered" evidence="2">
    <location>
        <begin position="553"/>
        <end position="676"/>
    </location>
</feature>
<dbReference type="Proteomes" id="UP000018817">
    <property type="component" value="Unassembled WGS sequence"/>
</dbReference>
<feature type="coiled-coil region" evidence="1">
    <location>
        <begin position="703"/>
        <end position="730"/>
    </location>
</feature>
<feature type="compositionally biased region" description="Basic and acidic residues" evidence="2">
    <location>
        <begin position="385"/>
        <end position="400"/>
    </location>
</feature>
<feature type="compositionally biased region" description="Low complexity" evidence="2">
    <location>
        <begin position="412"/>
        <end position="422"/>
    </location>
</feature>
<dbReference type="OrthoDB" id="79761at2759"/>
<accession>W2Q4F5</accession>
<feature type="compositionally biased region" description="Basic and acidic residues" evidence="2">
    <location>
        <begin position="1106"/>
        <end position="1115"/>
    </location>
</feature>
<reference evidence="4" key="1">
    <citation type="submission" date="2011-12" db="EMBL/GenBank/DDBJ databases">
        <authorList>
            <consortium name="The Broad Institute Genome Sequencing Platform"/>
            <person name="Russ C."/>
            <person name="Tyler B."/>
            <person name="Panabieres F."/>
            <person name="Shan W."/>
            <person name="Tripathy S."/>
            <person name="Grunwald N."/>
            <person name="Machado M."/>
            <person name="Young S.K."/>
            <person name="Zeng Q."/>
            <person name="Gargeya S."/>
            <person name="Fitzgerald M."/>
            <person name="Haas B."/>
            <person name="Abouelleil A."/>
            <person name="Alvarado L."/>
            <person name="Arachchi H.M."/>
            <person name="Berlin A."/>
            <person name="Chapman S.B."/>
            <person name="Gearin G."/>
            <person name="Goldberg J."/>
            <person name="Griggs A."/>
            <person name="Gujja S."/>
            <person name="Hansen M."/>
            <person name="Heiman D."/>
            <person name="Howarth C."/>
            <person name="Larimer J."/>
            <person name="Lui A."/>
            <person name="MacDonald P.J.P."/>
            <person name="McCowen C."/>
            <person name="Montmayeur A."/>
            <person name="Murphy C."/>
            <person name="Neiman D."/>
            <person name="Pearson M."/>
            <person name="Priest M."/>
            <person name="Roberts A."/>
            <person name="Saif S."/>
            <person name="Shea T."/>
            <person name="Sisk P."/>
            <person name="Stolte C."/>
            <person name="Sykes S."/>
            <person name="Wortman J."/>
            <person name="Nusbaum C."/>
            <person name="Birren B."/>
        </authorList>
    </citation>
    <scope>NUCLEOTIDE SEQUENCE [LARGE SCALE GENOMIC DNA]</scope>
    <source>
        <strain evidence="4">INRA-310</strain>
    </source>
</reference>
<feature type="region of interest" description="Disordered" evidence="2">
    <location>
        <begin position="776"/>
        <end position="848"/>
    </location>
</feature>
<evidence type="ECO:0000313" key="3">
    <source>
        <dbReference type="EMBL" id="ETN07145.1"/>
    </source>
</evidence>
<evidence type="ECO:0000313" key="4">
    <source>
        <dbReference type="Proteomes" id="UP000018817"/>
    </source>
</evidence>
<evidence type="ECO:0000256" key="1">
    <source>
        <dbReference type="SAM" id="Coils"/>
    </source>
</evidence>
<feature type="region of interest" description="Disordered" evidence="2">
    <location>
        <begin position="872"/>
        <end position="925"/>
    </location>
</feature>
<dbReference type="SUPFAM" id="SSF48371">
    <property type="entry name" value="ARM repeat"/>
    <property type="match status" value="1"/>
</dbReference>
<feature type="compositionally biased region" description="Basic and acidic residues" evidence="2">
    <location>
        <begin position="1"/>
        <end position="11"/>
    </location>
</feature>
<feature type="region of interest" description="Disordered" evidence="2">
    <location>
        <begin position="505"/>
        <end position="524"/>
    </location>
</feature>
<feature type="compositionally biased region" description="Low complexity" evidence="2">
    <location>
        <begin position="361"/>
        <end position="370"/>
    </location>
</feature>
<feature type="region of interest" description="Disordered" evidence="2">
    <location>
        <begin position="356"/>
        <end position="494"/>
    </location>
</feature>
<dbReference type="InterPro" id="IPR011989">
    <property type="entry name" value="ARM-like"/>
</dbReference>
<dbReference type="VEuPathDB" id="FungiDB:PPTG_23230"/>
<feature type="compositionally biased region" description="Polar residues" evidence="2">
    <location>
        <begin position="623"/>
        <end position="632"/>
    </location>
</feature>
<evidence type="ECO:0008006" key="5">
    <source>
        <dbReference type="Google" id="ProtNLM"/>
    </source>
</evidence>
<dbReference type="EMBL" id="KI669593">
    <property type="protein sequence ID" value="ETN07145.1"/>
    <property type="molecule type" value="Genomic_DNA"/>
</dbReference>
<feature type="compositionally biased region" description="Polar residues" evidence="2">
    <location>
        <begin position="604"/>
        <end position="613"/>
    </location>
</feature>
<gene>
    <name evidence="3" type="ORF">PPTG_23230</name>
</gene>
<feature type="region of interest" description="Disordered" evidence="2">
    <location>
        <begin position="1"/>
        <end position="64"/>
    </location>
</feature>
<sequence length="1778" mass="191194">MRNRVSEEKAPAPKAENQRGTTQRRAQTAESTKGRQSSPQASRAAQKPSAASSRRHRDLSDSVAQTQKQVTQILEAITSIESDAVAVKNSLSLLLRVIRSAPQITAECIHEQNGELRLLDTIQTHSSHAVLLCYGCVLMRKLCHLSVESVELFVQHGIIPTVAQALLSFPEDAILQASACGCLAVLTQTSGVSKNEMLALNDPSILGLMLASLETHREYSNLTRQVQIYACEVLTELCDYGGPSTVASLIALDCQRKIESPIQLAVSLTRQSMAREDKKVTCSFCSLLLCLASNSSAAAASLREVGVIADISVVMAKYPVDEGIIRFSTAALREIAETSLSHSPSKSVHEKARLILDEHSSPLSSTPAAAAKRERSPAAAALSSRTRDTSPRSTSRKGESGQKSTGRRRPKSPSSRPNTSSGIPVPSSVRSFGQMSNALGDAPGSSFFTSPVKLKDDTRSLTPKASRLPPPRSRNEHIQRAGEMKRRKNGNEQRDRLLMKTYGHAPLGSKTQRSGDTMDRGFSRDSSLRRFSPLKNNYFGSEGVTFVIPPPLSSSQSLEQPIVSKTPTRPHSARLTPLVNERVKISPASSVEWGSGDDEWHMESSMSTGNLRPQTAVVVTKLTDPTRQQGRSIQDPGKKKSEWGSPPTSKSARRSPRSRRKGSSSSTSIVIEDDSKIQERTIEAPIAIVPPARTNSSSDLTDMDQSMAELREFAQQLLKEEARISSLLAQTGSKSPGLNRMSFSDKLHKMIQIAESSMYERSLAMISHVARDATGRTPLGSAEMTPNARAERSTAASDVIKTPNPRNGPQAAVSKSDAPKLPSSGYKKSRASGVGQKKEKKAPATVAVVSPSGERKLLSKLDPTMRSPSIPFLKPLHVGPEKAPAKTLSEQEGDISKEKFVLSDMEDSPYKKKEEPDTFQEESIQEEISIGVLPSEMLGHVEEKENEVIPENIHVIHDEPRHHNFDDTTSIPTDETPIIEEIGFASPLKGYSALPLEDTYEEDHTAFEPKDWKSEHDEIDPAQPRIPSEDKLYYAPVNEKYAKEEDTDGFEFVELSNQSQEDPKILMDWMRGRDVCQLIAARAISAALVEVEAMGELCTVLPGDDTAGRKPDQYADKVAPSSPEIPSADNNDEDSDECEEHLTVAMSNAVALSVKAMLAETIGKVSLRLDSQMDPENTLAAKLNEIVKADDKTVDEFGSIRENELVNPVNSLFENKAGDEGSIAKRVTTTESKKPEEPTEGKAAVAEVEKDAVAAEVQDAVEQAVQAVSDAASETTAEAVPTGETAEPATIELGMTVPETAEPATIELEMTVPEPMEPETMEPQTIERAPAESETIEPATADAADAADVIEVAAVAEALVCAVECAALAAVAKETVTAVEEESAVAEVEKATVAAEVQDAVEQAVQAVSDAASETTAEAVPTGETAEPTTIELEMTVPETAEPATIELEMTTMEPEPIEPAPAESETIEPATADAADAADVIEVAAVALVCAVECAPRDGLVKETALAVVDETVEDVPVETKVFDTSLMSTKREAAVDEVEKDNTFDDVQEVVEQAVSEAASVMAAEVAPTTMITMMTATTEMTHLTESTDATDFIVETRPLVDDQFIRASKEHTMDKVLPLEEPSPENPDDVDLETEVAATAQDLVKAVEVQATPSYVVSAAAVTSAVIGTLLGLIDTVELELEGPDDWDTAAVIHTAPEESDSSVLPLARDVATSSTYRKTKDVRPESSDDAVRDADFVELVRLPEPSPAELSAAAVGVAVVGALLDTVDAVDIDP</sequence>
<organism evidence="3 4">
    <name type="scientific">Phytophthora nicotianae (strain INRA-310)</name>
    <name type="common">Phytophthora parasitica</name>
    <dbReference type="NCBI Taxonomy" id="761204"/>
    <lineage>
        <taxon>Eukaryota</taxon>
        <taxon>Sar</taxon>
        <taxon>Stramenopiles</taxon>
        <taxon>Oomycota</taxon>
        <taxon>Peronosporomycetes</taxon>
        <taxon>Peronosporales</taxon>
        <taxon>Peronosporaceae</taxon>
        <taxon>Phytophthora</taxon>
    </lineage>
</organism>